<dbReference type="AlphaFoldDB" id="A0A813W0B8"/>
<dbReference type="InterPro" id="IPR015943">
    <property type="entry name" value="WD40/YVTN_repeat-like_dom_sf"/>
</dbReference>
<feature type="compositionally biased region" description="Polar residues" evidence="13">
    <location>
        <begin position="767"/>
        <end position="783"/>
    </location>
</feature>
<evidence type="ECO:0000256" key="5">
    <source>
        <dbReference type="ARBA" id="ARBA00022846"/>
    </source>
</evidence>
<dbReference type="InterPro" id="IPR050687">
    <property type="entry name" value="Dynein_IC"/>
</dbReference>
<feature type="repeat" description="WD" evidence="12">
    <location>
        <begin position="627"/>
        <end position="659"/>
    </location>
</feature>
<dbReference type="FunFam" id="2.130.10.10:FF:001248">
    <property type="entry name" value="WD repeat domain 78"/>
    <property type="match status" value="1"/>
</dbReference>
<dbReference type="SUPFAM" id="SSF50978">
    <property type="entry name" value="WD40 repeat-like"/>
    <property type="match status" value="1"/>
</dbReference>
<reference evidence="15" key="1">
    <citation type="submission" date="2021-02" db="EMBL/GenBank/DDBJ databases">
        <authorList>
            <person name="Nowell W R."/>
        </authorList>
    </citation>
    <scope>NUCLEOTIDE SEQUENCE</scope>
</reference>
<evidence type="ECO:0000256" key="10">
    <source>
        <dbReference type="ARBA" id="ARBA00040002"/>
    </source>
</evidence>
<evidence type="ECO:0000256" key="8">
    <source>
        <dbReference type="ARBA" id="ARBA00023273"/>
    </source>
</evidence>
<dbReference type="PANTHER" id="PTHR12442:SF12">
    <property type="entry name" value="DYNEIN AXONEMAL INTERMEDIATE CHAIN 4"/>
    <property type="match status" value="1"/>
</dbReference>
<accession>A0A813W0B8</accession>
<evidence type="ECO:0000256" key="4">
    <source>
        <dbReference type="ARBA" id="ARBA00022737"/>
    </source>
</evidence>
<evidence type="ECO:0000256" key="1">
    <source>
        <dbReference type="ARBA" id="ARBA00004611"/>
    </source>
</evidence>
<dbReference type="GO" id="GO:0120293">
    <property type="term" value="C:dynein axonemal particle"/>
    <property type="evidence" value="ECO:0007669"/>
    <property type="project" value="UniProtKB-SubCell"/>
</dbReference>
<dbReference type="Proteomes" id="UP000663882">
    <property type="component" value="Unassembled WGS sequence"/>
</dbReference>
<protein>
    <recommendedName>
        <fullName evidence="10">Dynein axonemal intermediate chain 4</fullName>
    </recommendedName>
    <alternativeName>
        <fullName evidence="11">WD repeat-containing protein 78</fullName>
    </alternativeName>
</protein>
<keyword evidence="3 12" id="KW-0853">WD repeat</keyword>
<feature type="transmembrane region" description="Helical" evidence="14">
    <location>
        <begin position="130"/>
        <end position="163"/>
    </location>
</feature>
<evidence type="ECO:0000256" key="2">
    <source>
        <dbReference type="ARBA" id="ARBA00022490"/>
    </source>
</evidence>
<keyword evidence="14" id="KW-1133">Transmembrane helix</keyword>
<comment type="subcellular location">
    <subcellularLocation>
        <location evidence="1">Cytoplasm</location>
        <location evidence="1">Cytoskeleton</location>
        <location evidence="1">Flagellum axoneme</location>
    </subcellularLocation>
    <subcellularLocation>
        <location evidence="9">Dynein axonemal particle</location>
    </subcellularLocation>
</comment>
<dbReference type="GO" id="GO:0005858">
    <property type="term" value="C:axonemal dynein complex"/>
    <property type="evidence" value="ECO:0007669"/>
    <property type="project" value="TreeGrafter"/>
</dbReference>
<feature type="transmembrane region" description="Helical" evidence="14">
    <location>
        <begin position="59"/>
        <end position="79"/>
    </location>
</feature>
<keyword evidence="14" id="KW-0812">Transmembrane</keyword>
<evidence type="ECO:0000313" key="15">
    <source>
        <dbReference type="EMBL" id="CAF0846229.1"/>
    </source>
</evidence>
<evidence type="ECO:0000256" key="13">
    <source>
        <dbReference type="SAM" id="MobiDB-lite"/>
    </source>
</evidence>
<feature type="repeat" description="WD" evidence="12">
    <location>
        <begin position="670"/>
        <end position="711"/>
    </location>
</feature>
<keyword evidence="14" id="KW-0472">Membrane</keyword>
<dbReference type="EMBL" id="CAJNOO010000183">
    <property type="protein sequence ID" value="CAF0846229.1"/>
    <property type="molecule type" value="Genomic_DNA"/>
</dbReference>
<dbReference type="GO" id="GO:0045504">
    <property type="term" value="F:dynein heavy chain binding"/>
    <property type="evidence" value="ECO:0007669"/>
    <property type="project" value="TreeGrafter"/>
</dbReference>
<dbReference type="GO" id="GO:0003341">
    <property type="term" value="P:cilium movement"/>
    <property type="evidence" value="ECO:0007669"/>
    <property type="project" value="TreeGrafter"/>
</dbReference>
<feature type="transmembrane region" description="Helical" evidence="14">
    <location>
        <begin position="99"/>
        <end position="124"/>
    </location>
</feature>
<dbReference type="SMART" id="SM00320">
    <property type="entry name" value="WD40"/>
    <property type="match status" value="5"/>
</dbReference>
<dbReference type="Gene3D" id="2.130.10.10">
    <property type="entry name" value="YVTN repeat-like/Quinoprotein amine dehydrogenase"/>
    <property type="match status" value="2"/>
</dbReference>
<dbReference type="Pfam" id="PF00400">
    <property type="entry name" value="WD40"/>
    <property type="match status" value="1"/>
</dbReference>
<dbReference type="OrthoDB" id="10259804at2759"/>
<evidence type="ECO:0000256" key="9">
    <source>
        <dbReference type="ARBA" id="ARBA00024190"/>
    </source>
</evidence>
<feature type="transmembrane region" description="Helical" evidence="14">
    <location>
        <begin position="20"/>
        <end position="39"/>
    </location>
</feature>
<sequence>MPSIRLFGRRFNFASDDLTIPSLIDIILRLPLLVTFIIFRIKDESPNSTCPSSFYNGYFYPLLSVYIAITISAVFICFISTRGSPLKNIRPRRHMPLLIYIRLFLVLIDIGINIMGSVIIIRVFQMCAIILRATIITTIVLSWSVAIALFIILAFFIDVTGFVSAEKKWEMRIRLIFCCGRGYGGQSSDIKNIVKTLQYLFDDERFDLVPSDVAAGLILLQQEDAIEERSVNIIQNVPLELLKEGLYYNTYAQSAFGWFSLAYQYRLTFILRMLFATNFRTIGFCCGCCTCCASCCGNQDSVNDPCGNQYSTLRYLLRRQNPIILYANFHGAFHRAPFYIAADNEKKTIIVSIRGTLSATDVLTDINAVEDVLETELFGSGYCHSEGTVYSGLALDKLFAYSAELTSNKNVSALAWNHKNSDLLAVGYGPFEYNDQRDGLVCCWSLKNQDFPERYFHTPAGVTTVAFSIKFPSLLAVGLYDGTVNVYDVQHNSDKPLLDTEESLGKHTAPVWQLYWVEVEKGRDDDTGEVLMSISTDGRVTQWLLRKGFESNDYMKLKRILSKQTVQKRESGKDTKGPKSENLLFRSSGGLCFDVCPDDKTIYLCGTEEGLIHRCSVSYNEQYLDTYSGHTGPVYRIAWSPIAKGVFLSSSADWTVSLWTTDRFQPCITFASRKKPVFDICWSPKSATIFCCANEEAVEVWDLSKNTLEPINVILATQQYIFTAITYAPNSECILAGTSTGSVMVYHLKNLPSATTANDLMDIIEQQTNNLPPPEDTTSSAASNIAAKETRTAPNGTT</sequence>
<dbReference type="GO" id="GO:0045503">
    <property type="term" value="F:dynein light chain binding"/>
    <property type="evidence" value="ECO:0007669"/>
    <property type="project" value="TreeGrafter"/>
</dbReference>
<proteinExistence type="predicted"/>
<evidence type="ECO:0000313" key="16">
    <source>
        <dbReference type="Proteomes" id="UP000663882"/>
    </source>
</evidence>
<keyword evidence="4" id="KW-0677">Repeat</keyword>
<dbReference type="SUPFAM" id="SSF53474">
    <property type="entry name" value="alpha/beta-Hydrolases"/>
    <property type="match status" value="1"/>
</dbReference>
<dbReference type="InterPro" id="IPR001680">
    <property type="entry name" value="WD40_rpt"/>
</dbReference>
<feature type="region of interest" description="Disordered" evidence="13">
    <location>
        <begin position="767"/>
        <end position="798"/>
    </location>
</feature>
<evidence type="ECO:0000256" key="11">
    <source>
        <dbReference type="ARBA" id="ARBA00041557"/>
    </source>
</evidence>
<evidence type="ECO:0000256" key="14">
    <source>
        <dbReference type="SAM" id="Phobius"/>
    </source>
</evidence>
<keyword evidence="7" id="KW-0206">Cytoskeleton</keyword>
<comment type="caution">
    <text evidence="15">The sequence shown here is derived from an EMBL/GenBank/DDBJ whole genome shotgun (WGS) entry which is preliminary data.</text>
</comment>
<dbReference type="PROSITE" id="PS50082">
    <property type="entry name" value="WD_REPEATS_2"/>
    <property type="match status" value="2"/>
</dbReference>
<evidence type="ECO:0000256" key="7">
    <source>
        <dbReference type="ARBA" id="ARBA00023212"/>
    </source>
</evidence>
<dbReference type="PANTHER" id="PTHR12442">
    <property type="entry name" value="DYNEIN INTERMEDIATE CHAIN"/>
    <property type="match status" value="1"/>
</dbReference>
<keyword evidence="5" id="KW-0282">Flagellum</keyword>
<evidence type="ECO:0000256" key="3">
    <source>
        <dbReference type="ARBA" id="ARBA00022574"/>
    </source>
</evidence>
<dbReference type="PROSITE" id="PS50294">
    <property type="entry name" value="WD_REPEATS_REGION"/>
    <property type="match status" value="1"/>
</dbReference>
<evidence type="ECO:0000256" key="12">
    <source>
        <dbReference type="PROSITE-ProRule" id="PRU00221"/>
    </source>
</evidence>
<name>A0A813W0B8_9BILA</name>
<gene>
    <name evidence="15" type="ORF">RFH988_LOCUS6214</name>
</gene>
<keyword evidence="8" id="KW-0966">Cell projection</keyword>
<dbReference type="InterPro" id="IPR036322">
    <property type="entry name" value="WD40_repeat_dom_sf"/>
</dbReference>
<keyword evidence="2" id="KW-0963">Cytoplasm</keyword>
<evidence type="ECO:0000256" key="6">
    <source>
        <dbReference type="ARBA" id="ARBA00023069"/>
    </source>
</evidence>
<dbReference type="InterPro" id="IPR029058">
    <property type="entry name" value="AB_hydrolase_fold"/>
</dbReference>
<organism evidence="15 16">
    <name type="scientific">Rotaria sordida</name>
    <dbReference type="NCBI Taxonomy" id="392033"/>
    <lineage>
        <taxon>Eukaryota</taxon>
        <taxon>Metazoa</taxon>
        <taxon>Spiralia</taxon>
        <taxon>Gnathifera</taxon>
        <taxon>Rotifera</taxon>
        <taxon>Eurotatoria</taxon>
        <taxon>Bdelloidea</taxon>
        <taxon>Philodinida</taxon>
        <taxon>Philodinidae</taxon>
        <taxon>Rotaria</taxon>
    </lineage>
</organism>
<keyword evidence="6" id="KW-0969">Cilium</keyword>